<dbReference type="Gene3D" id="1.10.490.10">
    <property type="entry name" value="Globins"/>
    <property type="match status" value="1"/>
</dbReference>
<dbReference type="PROSITE" id="PS50111">
    <property type="entry name" value="CHEMOTAXIS_TRANSDUC_2"/>
    <property type="match status" value="1"/>
</dbReference>
<sequence>MMKVSFHKLLQNEDGAIQLFRKKEKKDANTAPMQTSSLNLPDSAVAYYRQLSASNYHQQVVLIGLTAEDFQRLASLRPIFAKHVQAIVDAFYEHLGQIADLVHIIESHSTIERLKKTLQSYLMDMVSGEIGEQYIIRRKVIGNVHHRIGLFPEWYLGAYSLIQNEVLKILMEELPPSEAVLAYSSFSKLCSFDMQIAIATYIESYTSSMMKLNEIEELQHRLTESAAILASSAEETSASITENEKNVQDILNEIYTIQQQSAEIAERVENGKHDVMDTLTKLDTIAELIHGTKALTAELTNSSSQIGEIVNTIRNISNQTNILSLNANIEAARAGEHGKGFAVVANEVRKLAYQTAQSLDYIQNHIDIVQQTIQQFESSFQRIVDETGAFRAVNESVIHIFDQSISDVRSNSDKISAFTEFMKDFQHTFNEISKAAYQIAEMAEQLNYLNHELTDKFKK</sequence>
<dbReference type="RefSeq" id="WP_066147505.1">
    <property type="nucleotide sequence ID" value="NZ_JAHSSG010000013.1"/>
</dbReference>
<organism evidence="4 5">
    <name type="scientific">Anoxybacteroides rupiense</name>
    <dbReference type="NCBI Taxonomy" id="311460"/>
    <lineage>
        <taxon>Bacteria</taxon>
        <taxon>Bacillati</taxon>
        <taxon>Bacillota</taxon>
        <taxon>Bacilli</taxon>
        <taxon>Bacillales</taxon>
        <taxon>Anoxybacillaceae</taxon>
        <taxon>Anoxybacteroides</taxon>
    </lineage>
</organism>
<dbReference type="InterPro" id="IPR012292">
    <property type="entry name" value="Globin/Proto"/>
</dbReference>
<evidence type="ECO:0000256" key="1">
    <source>
        <dbReference type="ARBA" id="ARBA00023224"/>
    </source>
</evidence>
<comment type="caution">
    <text evidence="4">The sequence shown here is derived from an EMBL/GenBank/DDBJ whole genome shotgun (WGS) entry which is preliminary data.</text>
</comment>
<dbReference type="EMBL" id="JARTLI010000008">
    <property type="protein sequence ID" value="MED5051671.1"/>
    <property type="molecule type" value="Genomic_DNA"/>
</dbReference>
<proteinExistence type="predicted"/>
<feature type="domain" description="Methyl-accepting transducer" evidence="3">
    <location>
        <begin position="204"/>
        <end position="454"/>
    </location>
</feature>
<dbReference type="Pfam" id="PF11563">
    <property type="entry name" value="Protoglobin"/>
    <property type="match status" value="1"/>
</dbReference>
<dbReference type="SMART" id="SM00283">
    <property type="entry name" value="MA"/>
    <property type="match status" value="1"/>
</dbReference>
<dbReference type="InterPro" id="IPR039379">
    <property type="entry name" value="Protoglobin_sensor_dom"/>
</dbReference>
<accession>A0ABD5IUP8</accession>
<dbReference type="InterPro" id="IPR004089">
    <property type="entry name" value="MCPsignal_dom"/>
</dbReference>
<evidence type="ECO:0000256" key="2">
    <source>
        <dbReference type="PROSITE-ProRule" id="PRU00284"/>
    </source>
</evidence>
<dbReference type="SUPFAM" id="SSF58104">
    <property type="entry name" value="Methyl-accepting chemotaxis protein (MCP) signaling domain"/>
    <property type="match status" value="1"/>
</dbReference>
<dbReference type="SUPFAM" id="SSF46458">
    <property type="entry name" value="Globin-like"/>
    <property type="match status" value="1"/>
</dbReference>
<dbReference type="PANTHER" id="PTHR32089:SF112">
    <property type="entry name" value="LYSOZYME-LIKE PROTEIN-RELATED"/>
    <property type="match status" value="1"/>
</dbReference>
<gene>
    <name evidence="4" type="ORF">P9850_07315</name>
</gene>
<keyword evidence="1 2" id="KW-0807">Transducer</keyword>
<dbReference type="InterPro" id="IPR009050">
    <property type="entry name" value="Globin-like_sf"/>
</dbReference>
<dbReference type="AlphaFoldDB" id="A0ABD5IUP8"/>
<dbReference type="Gene3D" id="1.10.287.950">
    <property type="entry name" value="Methyl-accepting chemotaxis protein"/>
    <property type="match status" value="1"/>
</dbReference>
<protein>
    <submittedName>
        <fullName evidence="4">Globin-coupled sensor protein</fullName>
    </submittedName>
</protein>
<dbReference type="Proteomes" id="UP001339962">
    <property type="component" value="Unassembled WGS sequence"/>
</dbReference>
<dbReference type="CDD" id="cd01068">
    <property type="entry name" value="globin_sensor"/>
    <property type="match status" value="1"/>
</dbReference>
<dbReference type="InterPro" id="IPR044398">
    <property type="entry name" value="Globin-sensor_dom"/>
</dbReference>
<dbReference type="Pfam" id="PF00015">
    <property type="entry name" value="MCPsignal"/>
    <property type="match status" value="1"/>
</dbReference>
<name>A0ABD5IUP8_9BACL</name>
<evidence type="ECO:0000259" key="3">
    <source>
        <dbReference type="PROSITE" id="PS50111"/>
    </source>
</evidence>
<dbReference type="GO" id="GO:0007165">
    <property type="term" value="P:signal transduction"/>
    <property type="evidence" value="ECO:0007669"/>
    <property type="project" value="UniProtKB-KW"/>
</dbReference>
<dbReference type="PANTHER" id="PTHR32089">
    <property type="entry name" value="METHYL-ACCEPTING CHEMOTAXIS PROTEIN MCPB"/>
    <property type="match status" value="1"/>
</dbReference>
<evidence type="ECO:0000313" key="4">
    <source>
        <dbReference type="EMBL" id="MED5051671.1"/>
    </source>
</evidence>
<evidence type="ECO:0000313" key="5">
    <source>
        <dbReference type="Proteomes" id="UP001339962"/>
    </source>
</evidence>
<reference evidence="4 5" key="1">
    <citation type="submission" date="2023-03" db="EMBL/GenBank/DDBJ databases">
        <title>Bacillus Genome Sequencing.</title>
        <authorList>
            <person name="Dunlap C."/>
        </authorList>
    </citation>
    <scope>NUCLEOTIDE SEQUENCE [LARGE SCALE GENOMIC DNA]</scope>
    <source>
        <strain evidence="4 5">NRS-38</strain>
    </source>
</reference>